<dbReference type="PANTHER" id="PTHR12329:SF16">
    <property type="entry name" value="BAG FAMILY MOLECULAR CHAPERONE REGULATOR 1"/>
    <property type="match status" value="1"/>
</dbReference>
<dbReference type="InterPro" id="IPR036533">
    <property type="entry name" value="BAG_dom_sf"/>
</dbReference>
<dbReference type="InterPro" id="IPR000626">
    <property type="entry name" value="Ubiquitin-like_dom"/>
</dbReference>
<dbReference type="EMBL" id="JASJQH010000059">
    <property type="protein sequence ID" value="KAK9767709.1"/>
    <property type="molecule type" value="Genomic_DNA"/>
</dbReference>
<proteinExistence type="predicted"/>
<dbReference type="InterPro" id="IPR029071">
    <property type="entry name" value="Ubiquitin-like_domsf"/>
</dbReference>
<dbReference type="Gene3D" id="1.20.58.120">
    <property type="entry name" value="BAG domain"/>
    <property type="match status" value="1"/>
</dbReference>
<dbReference type="PANTHER" id="PTHR12329">
    <property type="entry name" value="BCL2-ASSOCIATED ATHANOGENE"/>
    <property type="match status" value="1"/>
</dbReference>
<name>A0ABR2X1T7_9FUNG</name>
<dbReference type="SUPFAM" id="SSF54236">
    <property type="entry name" value="Ubiquitin-like"/>
    <property type="match status" value="1"/>
</dbReference>
<dbReference type="PROSITE" id="PS51035">
    <property type="entry name" value="BAG"/>
    <property type="match status" value="1"/>
</dbReference>
<dbReference type="SUPFAM" id="SSF63491">
    <property type="entry name" value="BAG domain"/>
    <property type="match status" value="1"/>
</dbReference>
<evidence type="ECO:0008006" key="6">
    <source>
        <dbReference type="Google" id="ProtNLM"/>
    </source>
</evidence>
<feature type="domain" description="BAG" evidence="3">
    <location>
        <begin position="160"/>
        <end position="213"/>
    </location>
</feature>
<evidence type="ECO:0000313" key="4">
    <source>
        <dbReference type="EMBL" id="KAK9767709.1"/>
    </source>
</evidence>
<dbReference type="SMART" id="SM00213">
    <property type="entry name" value="UBQ"/>
    <property type="match status" value="1"/>
</dbReference>
<feature type="domain" description="Ubiquitin-like" evidence="2">
    <location>
        <begin position="47"/>
        <end position="104"/>
    </location>
</feature>
<dbReference type="Pfam" id="PF02179">
    <property type="entry name" value="BAG"/>
    <property type="match status" value="1"/>
</dbReference>
<evidence type="ECO:0000256" key="1">
    <source>
        <dbReference type="ARBA" id="ARBA00023186"/>
    </source>
</evidence>
<dbReference type="Proteomes" id="UP001479436">
    <property type="component" value="Unassembled WGS sequence"/>
</dbReference>
<dbReference type="Gene3D" id="3.10.20.90">
    <property type="entry name" value="Phosphatidylinositol 3-kinase Catalytic Subunit, Chain A, domain 1"/>
    <property type="match status" value="1"/>
</dbReference>
<evidence type="ECO:0000259" key="2">
    <source>
        <dbReference type="PROSITE" id="PS50053"/>
    </source>
</evidence>
<protein>
    <recommendedName>
        <fullName evidence="6">BAG family molecular chaperone regulator 1</fullName>
    </recommendedName>
</protein>
<organism evidence="4 5">
    <name type="scientific">Basidiobolus ranarum</name>
    <dbReference type="NCBI Taxonomy" id="34480"/>
    <lineage>
        <taxon>Eukaryota</taxon>
        <taxon>Fungi</taxon>
        <taxon>Fungi incertae sedis</taxon>
        <taxon>Zoopagomycota</taxon>
        <taxon>Entomophthoromycotina</taxon>
        <taxon>Basidiobolomycetes</taxon>
        <taxon>Basidiobolales</taxon>
        <taxon>Basidiobolaceae</taxon>
        <taxon>Basidiobolus</taxon>
    </lineage>
</organism>
<comment type="caution">
    <text evidence="4">The sequence shown here is derived from an EMBL/GenBank/DDBJ whole genome shotgun (WGS) entry which is preliminary data.</text>
</comment>
<gene>
    <name evidence="4" type="ORF">K7432_002276</name>
</gene>
<dbReference type="PROSITE" id="PS50053">
    <property type="entry name" value="UBIQUITIN_2"/>
    <property type="match status" value="1"/>
</dbReference>
<accession>A0ABR2X1T7</accession>
<dbReference type="Pfam" id="PF00240">
    <property type="entry name" value="ubiquitin"/>
    <property type="match status" value="1"/>
</dbReference>
<dbReference type="InterPro" id="IPR039773">
    <property type="entry name" value="BAG_chaperone_regulator"/>
</dbReference>
<reference evidence="4 5" key="1">
    <citation type="submission" date="2023-04" db="EMBL/GenBank/DDBJ databases">
        <title>Genome of Basidiobolus ranarum AG-B5.</title>
        <authorList>
            <person name="Stajich J.E."/>
            <person name="Carter-House D."/>
            <person name="Gryganskyi A."/>
        </authorList>
    </citation>
    <scope>NUCLEOTIDE SEQUENCE [LARGE SCALE GENOMIC DNA]</scope>
    <source>
        <strain evidence="4 5">AG-B5</strain>
    </source>
</reference>
<dbReference type="InterPro" id="IPR003103">
    <property type="entry name" value="BAG_domain"/>
</dbReference>
<evidence type="ECO:0000259" key="3">
    <source>
        <dbReference type="PROSITE" id="PS51035"/>
    </source>
</evidence>
<evidence type="ECO:0000313" key="5">
    <source>
        <dbReference type="Proteomes" id="UP001479436"/>
    </source>
</evidence>
<keyword evidence="1" id="KW-0143">Chaperone</keyword>
<dbReference type="SMART" id="SM00264">
    <property type="entry name" value="BAG"/>
    <property type="match status" value="1"/>
</dbReference>
<keyword evidence="5" id="KW-1185">Reference proteome</keyword>
<sequence>MRVHLFSKRRCSASTINSSYKFDMNYIQVKWKREIFKLEYNEHTLTTTTLGQLKQQCAELTGIPVESLKLLVAGAVMKDDGATLASYGLRPGSKVMIIGSKAEDVVACSSSVEESQLIKQIQGLLEKTRREIIPKLDEFESEVIKYISNHGSNDIKQRGKLSNLRNYLNEQLMQALFALDGVVSSSEFGRVRDARKAAVNETQMALDRLDSTGAKLAEFRE</sequence>